<evidence type="ECO:0000313" key="3">
    <source>
        <dbReference type="Proteomes" id="UP000033860"/>
    </source>
</evidence>
<evidence type="ECO:0008006" key="4">
    <source>
        <dbReference type="Google" id="ProtNLM"/>
    </source>
</evidence>
<feature type="transmembrane region" description="Helical" evidence="1">
    <location>
        <begin position="32"/>
        <end position="49"/>
    </location>
</feature>
<dbReference type="GO" id="GO:0015661">
    <property type="term" value="F:L-lysine efflux transmembrane transporter activity"/>
    <property type="evidence" value="ECO:0007669"/>
    <property type="project" value="InterPro"/>
</dbReference>
<accession>A0A0G1RY88</accession>
<sequence>MFPILFFISLGIFLGVFLQFKRRRIIAWVDKVVVFTVYILLFLLGINIGGNEEIVASLGTIGFQALLIALAGVAGSILSAYILSRLIFNHEN</sequence>
<keyword evidence="1" id="KW-0472">Membrane</keyword>
<dbReference type="AlphaFoldDB" id="A0A0G1RY88"/>
<comment type="caution">
    <text evidence="2">The sequence shown here is derived from an EMBL/GenBank/DDBJ whole genome shotgun (WGS) entry which is preliminary data.</text>
</comment>
<feature type="transmembrane region" description="Helical" evidence="1">
    <location>
        <begin position="5"/>
        <end position="20"/>
    </location>
</feature>
<dbReference type="EMBL" id="LCNT01000001">
    <property type="protein sequence ID" value="KKU62067.1"/>
    <property type="molecule type" value="Genomic_DNA"/>
</dbReference>
<evidence type="ECO:0000313" key="2">
    <source>
        <dbReference type="EMBL" id="KKU62067.1"/>
    </source>
</evidence>
<protein>
    <recommendedName>
        <fullName evidence="4">DUF340 domain-containing protein</fullName>
    </recommendedName>
</protein>
<organism evidence="2 3">
    <name type="scientific">Candidatus Beckwithbacteria bacterium GW2011_GWB1_47_15</name>
    <dbReference type="NCBI Taxonomy" id="1618371"/>
    <lineage>
        <taxon>Bacteria</taxon>
        <taxon>Candidatus Beckwithiibacteriota</taxon>
    </lineage>
</organism>
<feature type="transmembrane region" description="Helical" evidence="1">
    <location>
        <begin position="61"/>
        <end position="83"/>
    </location>
</feature>
<gene>
    <name evidence="2" type="ORF">UX85_C0001G0281</name>
</gene>
<evidence type="ECO:0000256" key="1">
    <source>
        <dbReference type="SAM" id="Phobius"/>
    </source>
</evidence>
<keyword evidence="1" id="KW-0812">Transmembrane</keyword>
<dbReference type="Proteomes" id="UP000033860">
    <property type="component" value="Unassembled WGS sequence"/>
</dbReference>
<keyword evidence="1" id="KW-1133">Transmembrane helix</keyword>
<dbReference type="InterPro" id="IPR005642">
    <property type="entry name" value="LysO"/>
</dbReference>
<name>A0A0G1RY88_9BACT</name>
<proteinExistence type="predicted"/>
<dbReference type="Pfam" id="PF03956">
    <property type="entry name" value="Lys_export"/>
    <property type="match status" value="1"/>
</dbReference>
<reference evidence="2 3" key="1">
    <citation type="journal article" date="2015" name="Nature">
        <title>rRNA introns, odd ribosomes, and small enigmatic genomes across a large radiation of phyla.</title>
        <authorList>
            <person name="Brown C.T."/>
            <person name="Hug L.A."/>
            <person name="Thomas B.C."/>
            <person name="Sharon I."/>
            <person name="Castelle C.J."/>
            <person name="Singh A."/>
            <person name="Wilkins M.J."/>
            <person name="Williams K.H."/>
            <person name="Banfield J.F."/>
        </authorList>
    </citation>
    <scope>NUCLEOTIDE SEQUENCE [LARGE SCALE GENOMIC DNA]</scope>
</reference>